<proteinExistence type="predicted"/>
<keyword evidence="6" id="KW-0238">DNA-binding</keyword>
<dbReference type="InterPro" id="IPR002110">
    <property type="entry name" value="Ankyrin_rpt"/>
</dbReference>
<keyword evidence="2 3" id="KW-0040">ANK repeat</keyword>
<feature type="repeat" description="ANK" evidence="3">
    <location>
        <begin position="224"/>
        <end position="256"/>
    </location>
</feature>
<feature type="domain" description="Ubiquitin-like" evidence="5">
    <location>
        <begin position="40"/>
        <end position="73"/>
    </location>
</feature>
<evidence type="ECO:0000256" key="2">
    <source>
        <dbReference type="ARBA" id="ARBA00023043"/>
    </source>
</evidence>
<dbReference type="Proteomes" id="UP000186817">
    <property type="component" value="Unassembled WGS sequence"/>
</dbReference>
<feature type="compositionally biased region" description="Basic and acidic residues" evidence="4">
    <location>
        <begin position="682"/>
        <end position="692"/>
    </location>
</feature>
<dbReference type="SUPFAM" id="SSF48403">
    <property type="entry name" value="Ankyrin repeat"/>
    <property type="match status" value="1"/>
</dbReference>
<organism evidence="6 7">
    <name type="scientific">Symbiodinium microadriaticum</name>
    <name type="common">Dinoflagellate</name>
    <name type="synonym">Zooxanthella microadriatica</name>
    <dbReference type="NCBI Taxonomy" id="2951"/>
    <lineage>
        <taxon>Eukaryota</taxon>
        <taxon>Sar</taxon>
        <taxon>Alveolata</taxon>
        <taxon>Dinophyceae</taxon>
        <taxon>Suessiales</taxon>
        <taxon>Symbiodiniaceae</taxon>
        <taxon>Symbiodinium</taxon>
    </lineage>
</organism>
<dbReference type="Pfam" id="PF12796">
    <property type="entry name" value="Ank_2"/>
    <property type="match status" value="2"/>
</dbReference>
<keyword evidence="6" id="KW-0371">Homeobox</keyword>
<feature type="repeat" description="ANK" evidence="3">
    <location>
        <begin position="158"/>
        <end position="184"/>
    </location>
</feature>
<dbReference type="PROSITE" id="PS50088">
    <property type="entry name" value="ANK_REPEAT"/>
    <property type="match status" value="5"/>
</dbReference>
<sequence length="798" mass="88524">MKRKAPTTEPGSGSLQIRKAASGELLVAVSSEVLESFKEVRALKRFLQPLCGLPRFRQRLLFDGQVLKDDDAVPAAPADVQLVLLNFCKPEPESEAELHDAAFVGSTLRVEAALQRPEDPNADGLGDSPLTAAAYSGQIDVVRLLLEARADTGMPEDESQTPLEAASELGYQDIVRLLLESRADGGTPRVTLETPIWLASSSGHEEIVRLLLEAGAPTEASYDDGETPLLQACERGHLATAAVLLNANADVNTRGEGGRTPLREACEGGHLDIVRLLSRAGGDAHAADDLGRTPLAAAEQQGETRQDDILARGFKMEEAVATDVPPELLKNYNEVRLRDPSVFFPVTLAADVQPYIPAQWHHAVLTVPDESCIALSLNLWYHRIDDVEAVINQSGNWTRQMRRSLACGPMSASMGIGAIQEVPAPLTRPYAGMESFSPRMSQAKHDKWEQTASLLREAMHAQTAAHAQALQEQQDSHVDRHRQLQRDMEALKMAHAKDQKAKEQFIRQLRSDVQDLKQSHEGTLQAQKERFQRQLEAKATSLQELQDNQQEIWGVLQDMDMAHDKALEEQKLYYERALQEREADFQRRLQEKDESHQRQELLATTAAESSGREAQEQKQHYERLLKEKDESHQRQVQELAATKAAEGSDREVQEQKQNYERLLQEKDDSHQRQMQELLASKAAERGGQKEEAANPVLAANTAAHGSGRETQATGEPQAPDEASAKQKARASLIQAARDGSLEKSLQDFRQKVWSSSFYDTLLIWKTTTSDEEQFCQGRSDGSLHGAPPYPKGSAEQHK</sequence>
<dbReference type="OrthoDB" id="263283at2759"/>
<dbReference type="AlphaFoldDB" id="A0A1Q9F7L2"/>
<feature type="repeat" description="ANK" evidence="3">
    <location>
        <begin position="191"/>
        <end position="223"/>
    </location>
</feature>
<dbReference type="InterPro" id="IPR036770">
    <property type="entry name" value="Ankyrin_rpt-contain_sf"/>
</dbReference>
<dbReference type="InterPro" id="IPR029071">
    <property type="entry name" value="Ubiquitin-like_domsf"/>
</dbReference>
<feature type="compositionally biased region" description="Basic and acidic residues" evidence="4">
    <location>
        <begin position="646"/>
        <end position="655"/>
    </location>
</feature>
<gene>
    <name evidence="6" type="primary">warA</name>
    <name evidence="6" type="ORF">AK812_SmicGene60</name>
</gene>
<evidence type="ECO:0000256" key="4">
    <source>
        <dbReference type="SAM" id="MobiDB-lite"/>
    </source>
</evidence>
<dbReference type="Pfam" id="PF00023">
    <property type="entry name" value="Ank"/>
    <property type="match status" value="1"/>
</dbReference>
<dbReference type="EMBL" id="LSRX01000001">
    <property type="protein sequence ID" value="OLQ15676.1"/>
    <property type="molecule type" value="Genomic_DNA"/>
</dbReference>
<feature type="repeat" description="ANK" evidence="3">
    <location>
        <begin position="257"/>
        <end position="289"/>
    </location>
</feature>
<dbReference type="PANTHER" id="PTHR24171:SF9">
    <property type="entry name" value="ANKYRIN REPEAT DOMAIN-CONTAINING PROTEIN 39"/>
    <property type="match status" value="1"/>
</dbReference>
<feature type="region of interest" description="Disordered" evidence="4">
    <location>
        <begin position="682"/>
        <end position="731"/>
    </location>
</feature>
<evidence type="ECO:0000313" key="7">
    <source>
        <dbReference type="Proteomes" id="UP000186817"/>
    </source>
</evidence>
<dbReference type="GO" id="GO:0003677">
    <property type="term" value="F:DNA binding"/>
    <property type="evidence" value="ECO:0007669"/>
    <property type="project" value="UniProtKB-KW"/>
</dbReference>
<dbReference type="SMART" id="SM00248">
    <property type="entry name" value="ANK"/>
    <property type="match status" value="5"/>
</dbReference>
<dbReference type="SUPFAM" id="SSF54236">
    <property type="entry name" value="Ubiquitin-like"/>
    <property type="match status" value="1"/>
</dbReference>
<feature type="repeat" description="ANK" evidence="3">
    <location>
        <begin position="125"/>
        <end position="157"/>
    </location>
</feature>
<comment type="caution">
    <text evidence="6">The sequence shown here is derived from an EMBL/GenBank/DDBJ whole genome shotgun (WGS) entry which is preliminary data.</text>
</comment>
<feature type="region of interest" description="Disordered" evidence="4">
    <location>
        <begin position="626"/>
        <end position="655"/>
    </location>
</feature>
<evidence type="ECO:0000313" key="6">
    <source>
        <dbReference type="EMBL" id="OLQ15676.1"/>
    </source>
</evidence>
<feature type="region of interest" description="Disordered" evidence="4">
    <location>
        <begin position="771"/>
        <end position="798"/>
    </location>
</feature>
<name>A0A1Q9F7L2_SYMMI</name>
<evidence type="ECO:0000256" key="1">
    <source>
        <dbReference type="ARBA" id="ARBA00022737"/>
    </source>
</evidence>
<feature type="compositionally biased region" description="Basic and acidic residues" evidence="4">
    <location>
        <begin position="626"/>
        <end position="635"/>
    </location>
</feature>
<reference evidence="6 7" key="1">
    <citation type="submission" date="2016-02" db="EMBL/GenBank/DDBJ databases">
        <title>Genome analysis of coral dinoflagellate symbionts highlights evolutionary adaptations to a symbiotic lifestyle.</title>
        <authorList>
            <person name="Aranda M."/>
            <person name="Li Y."/>
            <person name="Liew Y.J."/>
            <person name="Baumgarten S."/>
            <person name="Simakov O."/>
            <person name="Wilson M."/>
            <person name="Piel J."/>
            <person name="Ashoor H."/>
            <person name="Bougouffa S."/>
            <person name="Bajic V.B."/>
            <person name="Ryu T."/>
            <person name="Ravasi T."/>
            <person name="Bayer T."/>
            <person name="Micklem G."/>
            <person name="Kim H."/>
            <person name="Bhak J."/>
            <person name="Lajeunesse T.C."/>
            <person name="Voolstra C.R."/>
        </authorList>
    </citation>
    <scope>NUCLEOTIDE SEQUENCE [LARGE SCALE GENOMIC DNA]</scope>
    <source>
        <strain evidence="6 7">CCMP2467</strain>
    </source>
</reference>
<accession>A0A1Q9F7L2</accession>
<keyword evidence="7" id="KW-1185">Reference proteome</keyword>
<dbReference type="PROSITE" id="PS50053">
    <property type="entry name" value="UBIQUITIN_2"/>
    <property type="match status" value="1"/>
</dbReference>
<evidence type="ECO:0000259" key="5">
    <source>
        <dbReference type="PROSITE" id="PS50053"/>
    </source>
</evidence>
<protein>
    <submittedName>
        <fullName evidence="6">Homeobox protein Wariai</fullName>
    </submittedName>
</protein>
<keyword evidence="1" id="KW-0677">Repeat</keyword>
<feature type="compositionally biased region" description="Low complexity" evidence="4">
    <location>
        <begin position="693"/>
        <end position="703"/>
    </location>
</feature>
<dbReference type="PROSITE" id="PS50297">
    <property type="entry name" value="ANK_REP_REGION"/>
    <property type="match status" value="5"/>
</dbReference>
<dbReference type="InterPro" id="IPR000626">
    <property type="entry name" value="Ubiquitin-like_dom"/>
</dbReference>
<dbReference type="PANTHER" id="PTHR24171">
    <property type="entry name" value="ANKYRIN REPEAT DOMAIN-CONTAINING PROTEIN 39-RELATED"/>
    <property type="match status" value="1"/>
</dbReference>
<dbReference type="Gene3D" id="1.25.40.20">
    <property type="entry name" value="Ankyrin repeat-containing domain"/>
    <property type="match status" value="1"/>
</dbReference>
<evidence type="ECO:0000256" key="3">
    <source>
        <dbReference type="PROSITE-ProRule" id="PRU00023"/>
    </source>
</evidence>